<accession>A0ABQ9HPT9</accession>
<keyword evidence="2" id="KW-1185">Reference proteome</keyword>
<comment type="caution">
    <text evidence="1">The sequence shown here is derived from an EMBL/GenBank/DDBJ whole genome shotgun (WGS) entry which is preliminary data.</text>
</comment>
<gene>
    <name evidence="1" type="ORF">PR048_012373</name>
</gene>
<dbReference type="Proteomes" id="UP001159363">
    <property type="component" value="Chromosome X"/>
</dbReference>
<proteinExistence type="predicted"/>
<reference evidence="1 2" key="1">
    <citation type="submission" date="2023-02" db="EMBL/GenBank/DDBJ databases">
        <title>LHISI_Scaffold_Assembly.</title>
        <authorList>
            <person name="Stuart O.P."/>
            <person name="Cleave R."/>
            <person name="Magrath M.J.L."/>
            <person name="Mikheyev A.S."/>
        </authorList>
    </citation>
    <scope>NUCLEOTIDE SEQUENCE [LARGE SCALE GENOMIC DNA]</scope>
    <source>
        <strain evidence="1">Daus_M_001</strain>
        <tissue evidence="1">Leg muscle</tissue>
    </source>
</reference>
<evidence type="ECO:0000313" key="1">
    <source>
        <dbReference type="EMBL" id="KAJ8886164.1"/>
    </source>
</evidence>
<organism evidence="1 2">
    <name type="scientific">Dryococelus australis</name>
    <dbReference type="NCBI Taxonomy" id="614101"/>
    <lineage>
        <taxon>Eukaryota</taxon>
        <taxon>Metazoa</taxon>
        <taxon>Ecdysozoa</taxon>
        <taxon>Arthropoda</taxon>
        <taxon>Hexapoda</taxon>
        <taxon>Insecta</taxon>
        <taxon>Pterygota</taxon>
        <taxon>Neoptera</taxon>
        <taxon>Polyneoptera</taxon>
        <taxon>Phasmatodea</taxon>
        <taxon>Verophasmatodea</taxon>
        <taxon>Anareolatae</taxon>
        <taxon>Phasmatidae</taxon>
        <taxon>Eurycanthinae</taxon>
        <taxon>Dryococelus</taxon>
    </lineage>
</organism>
<dbReference type="EMBL" id="JARBHB010000004">
    <property type="protein sequence ID" value="KAJ8886164.1"/>
    <property type="molecule type" value="Genomic_DNA"/>
</dbReference>
<dbReference type="PROSITE" id="PS51257">
    <property type="entry name" value="PROKAR_LIPOPROTEIN"/>
    <property type="match status" value="1"/>
</dbReference>
<evidence type="ECO:0000313" key="2">
    <source>
        <dbReference type="Proteomes" id="UP001159363"/>
    </source>
</evidence>
<protein>
    <submittedName>
        <fullName evidence="1">Uncharacterized protein</fullName>
    </submittedName>
</protein>
<name>A0ABQ9HPT9_9NEOP</name>
<sequence>MSRRNRRHAACQTSHLLLTSACNATGSSTSVFHVPHHGYISPSISFQLNPLRHCLHAKCIYGQPGTQRGISTQCLEGLLTGTSYFYGGRGGEVVRLLASHLGEPGSFPRGVAPRFSYEGIVHDDVAGQRGFLGRLPFAPPFHSGAAPHSPHFTLIGFQYLALKSRPNLFTHSFSCETIRRHLKNSRIHFETRSATWKIWFPDFPAYIVDSRRVRSRIFARENSSARCRWLARFLADLPFPRLCIPALIHAHFASPSSALKTSMLTAAQISPLHFLTWPPVFLRNVLRGGWTSISCVLTCSLLSLLVEDRKFRGLT</sequence>